<evidence type="ECO:0000313" key="2">
    <source>
        <dbReference type="Proteomes" id="UP001596303"/>
    </source>
</evidence>
<organism evidence="1 2">
    <name type="scientific">Ponticaulis profundi</name>
    <dbReference type="NCBI Taxonomy" id="2665222"/>
    <lineage>
        <taxon>Bacteria</taxon>
        <taxon>Pseudomonadati</taxon>
        <taxon>Pseudomonadota</taxon>
        <taxon>Alphaproteobacteria</taxon>
        <taxon>Hyphomonadales</taxon>
        <taxon>Hyphomonadaceae</taxon>
        <taxon>Ponticaulis</taxon>
    </lineage>
</organism>
<protein>
    <submittedName>
        <fullName evidence="1">Uncharacterized protein</fullName>
    </submittedName>
</protein>
<evidence type="ECO:0000313" key="1">
    <source>
        <dbReference type="EMBL" id="MFC6199391.1"/>
    </source>
</evidence>
<proteinExistence type="predicted"/>
<dbReference type="Proteomes" id="UP001596303">
    <property type="component" value="Unassembled WGS sequence"/>
</dbReference>
<dbReference type="EMBL" id="JBHSSW010000028">
    <property type="protein sequence ID" value="MFC6199391.1"/>
    <property type="molecule type" value="Genomic_DNA"/>
</dbReference>
<reference evidence="2" key="1">
    <citation type="journal article" date="2019" name="Int. J. Syst. Evol. Microbiol.">
        <title>The Global Catalogue of Microorganisms (GCM) 10K type strain sequencing project: providing services to taxonomists for standard genome sequencing and annotation.</title>
        <authorList>
            <consortium name="The Broad Institute Genomics Platform"/>
            <consortium name="The Broad Institute Genome Sequencing Center for Infectious Disease"/>
            <person name="Wu L."/>
            <person name="Ma J."/>
        </authorList>
    </citation>
    <scope>NUCLEOTIDE SEQUENCE [LARGE SCALE GENOMIC DNA]</scope>
    <source>
        <strain evidence="2">CGMCC-1.15741</strain>
    </source>
</reference>
<gene>
    <name evidence="1" type="ORF">ACFQDM_14995</name>
</gene>
<sequence>MHTEQNTKLTEKLNGSQITDTLLSSALGKDGAANNHKLNWKQRYELIQEIENTLSSHLTPDTKSLLREIRPEFSPPNSDLTQQLALRLLFIDMKGTESELGEALLSELETNDHVNAPFFREAIDRGENLYDAETDHFDTSRMHNSFTVGATFLSRFQKRC</sequence>
<name>A0ABW1SCY2_9PROT</name>
<comment type="caution">
    <text evidence="1">The sequence shown here is derived from an EMBL/GenBank/DDBJ whole genome shotgun (WGS) entry which is preliminary data.</text>
</comment>
<keyword evidence="2" id="KW-1185">Reference proteome</keyword>
<dbReference type="RefSeq" id="WP_377380407.1">
    <property type="nucleotide sequence ID" value="NZ_JBHSSW010000028.1"/>
</dbReference>
<accession>A0ABW1SCY2</accession>